<evidence type="ECO:0000313" key="6">
    <source>
        <dbReference type="EMBL" id="GFO41946.1"/>
    </source>
</evidence>
<dbReference type="PROSITE" id="PS51145">
    <property type="entry name" value="ZU5"/>
    <property type="match status" value="1"/>
</dbReference>
<evidence type="ECO:0000313" key="7">
    <source>
        <dbReference type="Proteomes" id="UP000735302"/>
    </source>
</evidence>
<keyword evidence="2" id="KW-1133">Transmembrane helix</keyword>
<dbReference type="InterPro" id="IPR001368">
    <property type="entry name" value="TNFR/NGFR_Cys_rich_reg"/>
</dbReference>
<evidence type="ECO:0000256" key="1">
    <source>
        <dbReference type="PROSITE-ProRule" id="PRU00206"/>
    </source>
</evidence>
<name>A0AAV4DCZ9_9GAST</name>
<dbReference type="PANTHER" id="PTHR12582">
    <property type="entry name" value="NETRIN RECEPTOR UNC5"/>
    <property type="match status" value="1"/>
</dbReference>
<keyword evidence="2" id="KW-0732">Signal</keyword>
<organism evidence="6 7">
    <name type="scientific">Plakobranchus ocellatus</name>
    <dbReference type="NCBI Taxonomy" id="259542"/>
    <lineage>
        <taxon>Eukaryota</taxon>
        <taxon>Metazoa</taxon>
        <taxon>Spiralia</taxon>
        <taxon>Lophotrochozoa</taxon>
        <taxon>Mollusca</taxon>
        <taxon>Gastropoda</taxon>
        <taxon>Heterobranchia</taxon>
        <taxon>Euthyneura</taxon>
        <taxon>Panpulmonata</taxon>
        <taxon>Sacoglossa</taxon>
        <taxon>Placobranchoidea</taxon>
        <taxon>Plakobranchidae</taxon>
        <taxon>Plakobranchus</taxon>
    </lineage>
</organism>
<feature type="compositionally biased region" description="Basic and acidic residues" evidence="3">
    <location>
        <begin position="1220"/>
        <end position="1240"/>
    </location>
</feature>
<comment type="caution">
    <text evidence="1">Lacks conserved residue(s) required for the propagation of feature annotation.</text>
</comment>
<dbReference type="Pfam" id="PF00791">
    <property type="entry name" value="ZU5"/>
    <property type="match status" value="1"/>
</dbReference>
<keyword evidence="2" id="KW-0812">Transmembrane</keyword>
<evidence type="ECO:0000259" key="4">
    <source>
        <dbReference type="PROSITE" id="PS50050"/>
    </source>
</evidence>
<feature type="transmembrane region" description="Helical" evidence="2">
    <location>
        <begin position="262"/>
        <end position="286"/>
    </location>
</feature>
<evidence type="ECO:0000259" key="5">
    <source>
        <dbReference type="PROSITE" id="PS51145"/>
    </source>
</evidence>
<dbReference type="InterPro" id="IPR000906">
    <property type="entry name" value="ZU5_dom"/>
</dbReference>
<keyword evidence="7" id="KW-1185">Reference proteome</keyword>
<feature type="region of interest" description="Disordered" evidence="3">
    <location>
        <begin position="1209"/>
        <end position="1240"/>
    </location>
</feature>
<comment type="caution">
    <text evidence="6">The sequence shown here is derived from an EMBL/GenBank/DDBJ whole genome shotgun (WGS) entry which is preliminary data.</text>
</comment>
<dbReference type="Gene3D" id="2.60.220.30">
    <property type="match status" value="1"/>
</dbReference>
<feature type="domain" description="ZU5" evidence="5">
    <location>
        <begin position="552"/>
        <end position="707"/>
    </location>
</feature>
<dbReference type="AlphaFoldDB" id="A0AAV4DCZ9"/>
<feature type="chain" id="PRO_5043099880" description="Netrin receptor UNC5" evidence="2">
    <location>
        <begin position="25"/>
        <end position="1248"/>
    </location>
</feature>
<dbReference type="SMART" id="SM00208">
    <property type="entry name" value="TNFR"/>
    <property type="match status" value="1"/>
</dbReference>
<keyword evidence="2" id="KW-0675">Receptor</keyword>
<proteinExistence type="inferred from homology"/>
<dbReference type="PROSITE" id="PS00652">
    <property type="entry name" value="TNFR_NGFR_1"/>
    <property type="match status" value="1"/>
</dbReference>
<comment type="function">
    <text evidence="2">Receptor for netrin required for axon guidance. Mediates axon repulsion of neuronal growth cones in the developing nervous system upon ligand binding.</text>
</comment>
<evidence type="ECO:0000256" key="2">
    <source>
        <dbReference type="RuleBase" id="RU367033"/>
    </source>
</evidence>
<reference evidence="6 7" key="1">
    <citation type="journal article" date="2021" name="Elife">
        <title>Chloroplast acquisition without the gene transfer in kleptoplastic sea slugs, Plakobranchus ocellatus.</title>
        <authorList>
            <person name="Maeda T."/>
            <person name="Takahashi S."/>
            <person name="Yoshida T."/>
            <person name="Shimamura S."/>
            <person name="Takaki Y."/>
            <person name="Nagai Y."/>
            <person name="Toyoda A."/>
            <person name="Suzuki Y."/>
            <person name="Arimoto A."/>
            <person name="Ishii H."/>
            <person name="Satoh N."/>
            <person name="Nishiyama T."/>
            <person name="Hasebe M."/>
            <person name="Maruyama T."/>
            <person name="Minagawa J."/>
            <person name="Obokata J."/>
            <person name="Shigenobu S."/>
        </authorList>
    </citation>
    <scope>NUCLEOTIDE SEQUENCE [LARGE SCALE GENOMIC DNA]</scope>
</reference>
<comment type="subcellular location">
    <subcellularLocation>
        <location evidence="2">Cell membrane</location>
        <topology evidence="2">Single-pass type I membrane protein</topology>
    </subcellularLocation>
</comment>
<sequence>MSLIMEHDMFALLILFTVVGCLQSLMPEQHFELTKSRRHEMHNLFRENHLRPFRRNNITAAHLWKLQHGRNAKSSALLVKFKDLAASSSGIYTQSRNVLCREGQYRSAEDQCMPCQPCLYGEIISPCQKNKNTVCGSSKKVENHLDHSVIIKRRAVFRRSNEAGRSSNEQNHSIKLQGYPQNESTEKNNLQSNMSDDLPARFDPTFLNGLPDKMGHEPKHTKNSRPPLNDIQDVPYDAGPRGQFPKPAADSPMSDSSKNGGIANWVLITIGATVAVVALSVFFLSYMYRSRVGQLHVQRKQVQKKNELEKTSSLLRIESQQDNLSLQSQQDIPLQNIVVNPCPDEHLEAYDRDIVDTERCRSSPQFLTKCLRSMPEEYNHTARESTGSIYGMIKNDGNKLRGGNGDFQRRYVENPYVSKELNEVPEARAARKLSHLQSRPPGQRNRGFNLPSSSSESGWNGSTASSTTSHHSARSYISIPPTSPSDNYIEAGFDCKSLHSGKSSPPVKMEWLTKSISLDPKNVLSTYQASTGVQTEDTVSPPTSKTFLGTPWQFGGAFNSKGGVLQARKSDVVLSVPSGAVSKGQAVDIYGAIFTDTAEIRRKLEFPNIESLVTPVVEYLALPVNDFSRPLHLHLPHSLPAEFDIESVKVYTFSVDELGRVSTSCLSYRDQSYSLTNTDAYWEKSQDGSRIIITTSHFSGYFCTLCKSTSLPSICTMIFGSHVQISQHRREIRIILYIWDRRLTIRDYLERFQKQESEVDRQLLTDMQVPLLNNASSDSRLVMRMEIMGSEEDRQCWRHVARPGGSRLLFKPLQVRRLSEIVQCCRQTDPIRVEWALENHPDATAGPIFQCCIDIMHAPESTYDYETALSEDLDDLMRTYYVRDLKVVPKENSESPQMLKFEPANLKRTLSEALDLRQTEQLCLELGITSKDIGNFHKKFSSDIEVQVQLVEECQRRLDHEKLISLLPQIFDKMCLSHLAEALKKEGCEKPNHGEMAYLGGKSAGSHKNSSCVQDSSLTACKYFDDYGHGSFDLNMGGSNKSSINTPNSPGCIGAHRQHPAMQLQAPMRTGNVFIPGSPSKYGSDVACGGVGLPSSLNAEAPYSNINAARPPRIVNSSLHHGAVTNNKLDSSSGYQSVNHRAILSVDNLSLNNDDPNSVDNASMQAQADTLEAPESNEPSPDRRPASQMTLSVTNNKAYPEIIEELLVSSSGPEAIVSQRLEDPRDSNRNDDKDQTFKKERYCIHTEV</sequence>
<dbReference type="InterPro" id="IPR037936">
    <property type="entry name" value="UNC5A-D"/>
</dbReference>
<dbReference type="Gene3D" id="2.10.50.10">
    <property type="entry name" value="Tumor Necrosis Factor Receptor, subunit A, domain 2"/>
    <property type="match status" value="1"/>
</dbReference>
<dbReference type="PANTHER" id="PTHR12582:SF47">
    <property type="entry name" value="NETRIN RECEPTOR UNC-5"/>
    <property type="match status" value="1"/>
</dbReference>
<dbReference type="GO" id="GO:0005886">
    <property type="term" value="C:plasma membrane"/>
    <property type="evidence" value="ECO:0007669"/>
    <property type="project" value="UniProtKB-SubCell"/>
</dbReference>
<keyword evidence="2" id="KW-0217">Developmental protein</keyword>
<gene>
    <name evidence="6" type="ORF">PoB_006845100</name>
</gene>
<keyword evidence="2" id="KW-0393">Immunoglobulin domain</keyword>
<keyword evidence="2" id="KW-0472">Membrane</keyword>
<feature type="region of interest" description="Disordered" evidence="3">
    <location>
        <begin position="1170"/>
        <end position="1192"/>
    </location>
</feature>
<feature type="region of interest" description="Disordered" evidence="3">
    <location>
        <begin position="160"/>
        <end position="256"/>
    </location>
</feature>
<feature type="repeat" description="TNFR-Cys" evidence="1">
    <location>
        <begin position="99"/>
        <end position="135"/>
    </location>
</feature>
<evidence type="ECO:0000256" key="3">
    <source>
        <dbReference type="SAM" id="MobiDB-lite"/>
    </source>
</evidence>
<accession>A0AAV4DCZ9</accession>
<dbReference type="PROSITE" id="PS50050">
    <property type="entry name" value="TNFR_NGFR_2"/>
    <property type="match status" value="1"/>
</dbReference>
<feature type="compositionally biased region" description="Low complexity" evidence="3">
    <location>
        <begin position="452"/>
        <end position="470"/>
    </location>
</feature>
<dbReference type="EMBL" id="BLXT01007741">
    <property type="protein sequence ID" value="GFO41946.1"/>
    <property type="molecule type" value="Genomic_DNA"/>
</dbReference>
<feature type="compositionally biased region" description="Polar residues" evidence="3">
    <location>
        <begin position="163"/>
        <end position="195"/>
    </location>
</feature>
<protein>
    <recommendedName>
        <fullName evidence="2">Netrin receptor UNC5</fullName>
    </recommendedName>
</protein>
<feature type="domain" description="TNFR-Cys" evidence="4">
    <location>
        <begin position="99"/>
        <end position="135"/>
    </location>
</feature>
<dbReference type="GO" id="GO:0005042">
    <property type="term" value="F:netrin receptor activity"/>
    <property type="evidence" value="ECO:0007669"/>
    <property type="project" value="UniProtKB-UniRule"/>
</dbReference>
<feature type="region of interest" description="Disordered" evidence="3">
    <location>
        <begin position="431"/>
        <end position="481"/>
    </location>
</feature>
<dbReference type="Proteomes" id="UP000735302">
    <property type="component" value="Unassembled WGS sequence"/>
</dbReference>
<feature type="signal peptide" evidence="2">
    <location>
        <begin position="1"/>
        <end position="24"/>
    </location>
</feature>
<comment type="similarity">
    <text evidence="2">Belongs to the unc-5 family.</text>
</comment>